<sequence length="132" mass="14070">ASCPAAAAPLPGRLARLSQPLEPAETLCALSSHQRCLPGPGHDAGHQVCGGGRWSRGQDLPSHQLHHQRFPRRVHPHRVRQLFSQCDGGQQAREPGAVGHGRAGGLRSPPATLLPTDGRLPHLLLPCQPCLL</sequence>
<proteinExistence type="predicted"/>
<dbReference type="AlphaFoldDB" id="A0A9X9PTP2"/>
<feature type="region of interest" description="Disordered" evidence="1">
    <location>
        <begin position="86"/>
        <end position="106"/>
    </location>
</feature>
<accession>A0A9X9PTP2</accession>
<protein>
    <submittedName>
        <fullName evidence="2">Uncharacterized protein</fullName>
    </submittedName>
</protein>
<reference evidence="2 3" key="1">
    <citation type="submission" date="2018-10" db="EMBL/GenBank/DDBJ databases">
        <authorList>
            <person name="Ekblom R."/>
            <person name="Jareborg N."/>
        </authorList>
    </citation>
    <scope>NUCLEOTIDE SEQUENCE [LARGE SCALE GENOMIC DNA]</scope>
    <source>
        <tissue evidence="2">Muscle</tissue>
    </source>
</reference>
<keyword evidence="3" id="KW-1185">Reference proteome</keyword>
<evidence type="ECO:0000313" key="3">
    <source>
        <dbReference type="Proteomes" id="UP000269945"/>
    </source>
</evidence>
<dbReference type="EMBL" id="CYRY02001237">
    <property type="protein sequence ID" value="VCW64107.1"/>
    <property type="molecule type" value="Genomic_DNA"/>
</dbReference>
<dbReference type="Proteomes" id="UP000269945">
    <property type="component" value="Unassembled WGS sequence"/>
</dbReference>
<evidence type="ECO:0000313" key="2">
    <source>
        <dbReference type="EMBL" id="VCW64107.1"/>
    </source>
</evidence>
<feature type="non-terminal residue" evidence="2">
    <location>
        <position position="1"/>
    </location>
</feature>
<comment type="caution">
    <text evidence="2">The sequence shown here is derived from an EMBL/GenBank/DDBJ whole genome shotgun (WGS) entry which is preliminary data.</text>
</comment>
<organism evidence="2 3">
    <name type="scientific">Gulo gulo</name>
    <name type="common">Wolverine</name>
    <name type="synonym">Gluton</name>
    <dbReference type="NCBI Taxonomy" id="48420"/>
    <lineage>
        <taxon>Eukaryota</taxon>
        <taxon>Metazoa</taxon>
        <taxon>Chordata</taxon>
        <taxon>Craniata</taxon>
        <taxon>Vertebrata</taxon>
        <taxon>Euteleostomi</taxon>
        <taxon>Mammalia</taxon>
        <taxon>Eutheria</taxon>
        <taxon>Laurasiatheria</taxon>
        <taxon>Carnivora</taxon>
        <taxon>Caniformia</taxon>
        <taxon>Musteloidea</taxon>
        <taxon>Mustelidae</taxon>
        <taxon>Guloninae</taxon>
        <taxon>Gulo</taxon>
    </lineage>
</organism>
<gene>
    <name evidence="2" type="ORF">BN2614_LOCUS9</name>
</gene>
<evidence type="ECO:0000256" key="1">
    <source>
        <dbReference type="SAM" id="MobiDB-lite"/>
    </source>
</evidence>
<name>A0A9X9PTP2_GULGU</name>